<name>A0AAV1YJA7_LUPLU</name>
<dbReference type="GO" id="GO:0008270">
    <property type="term" value="F:zinc ion binding"/>
    <property type="evidence" value="ECO:0007669"/>
    <property type="project" value="UniProtKB-KW"/>
</dbReference>
<evidence type="ECO:0000256" key="5">
    <source>
        <dbReference type="ARBA" id="ARBA00022833"/>
    </source>
</evidence>
<evidence type="ECO:0000313" key="13">
    <source>
        <dbReference type="Proteomes" id="UP001497480"/>
    </source>
</evidence>
<comment type="subcellular location">
    <subcellularLocation>
        <location evidence="1">Nucleus</location>
    </subcellularLocation>
</comment>
<organism evidence="12 13">
    <name type="scientific">Lupinus luteus</name>
    <name type="common">European yellow lupine</name>
    <dbReference type="NCBI Taxonomy" id="3873"/>
    <lineage>
        <taxon>Eukaryota</taxon>
        <taxon>Viridiplantae</taxon>
        <taxon>Streptophyta</taxon>
        <taxon>Embryophyta</taxon>
        <taxon>Tracheophyta</taxon>
        <taxon>Spermatophyta</taxon>
        <taxon>Magnoliopsida</taxon>
        <taxon>eudicotyledons</taxon>
        <taxon>Gunneridae</taxon>
        <taxon>Pentapetalae</taxon>
        <taxon>rosids</taxon>
        <taxon>fabids</taxon>
        <taxon>Fabales</taxon>
        <taxon>Fabaceae</taxon>
        <taxon>Papilionoideae</taxon>
        <taxon>50 kb inversion clade</taxon>
        <taxon>genistoids sensu lato</taxon>
        <taxon>core genistoids</taxon>
        <taxon>Genisteae</taxon>
        <taxon>Lupinus</taxon>
    </lineage>
</organism>
<accession>A0AAV1YJA7</accession>
<gene>
    <name evidence="12" type="ORF">LLUT_LOCUS35070</name>
</gene>
<keyword evidence="7" id="KW-0804">Transcription</keyword>
<dbReference type="PANTHER" id="PTHR26374:SF425">
    <property type="entry name" value="C2H2-TYPE ZINC FINGER PROTEIN"/>
    <property type="match status" value="1"/>
</dbReference>
<dbReference type="PROSITE" id="PS00028">
    <property type="entry name" value="ZINC_FINGER_C2H2_1"/>
    <property type="match status" value="2"/>
</dbReference>
<keyword evidence="13" id="KW-1185">Reference proteome</keyword>
<dbReference type="Gene3D" id="3.30.160.60">
    <property type="entry name" value="Classic Zinc Finger"/>
    <property type="match status" value="1"/>
</dbReference>
<dbReference type="SMART" id="SM00355">
    <property type="entry name" value="ZnF_C2H2"/>
    <property type="match status" value="2"/>
</dbReference>
<protein>
    <recommendedName>
        <fullName evidence="11">C2H2-type domain-containing protein</fullName>
    </recommendedName>
</protein>
<dbReference type="GO" id="GO:0005634">
    <property type="term" value="C:nucleus"/>
    <property type="evidence" value="ECO:0007669"/>
    <property type="project" value="UniProtKB-SubCell"/>
</dbReference>
<evidence type="ECO:0000256" key="10">
    <source>
        <dbReference type="SAM" id="MobiDB-lite"/>
    </source>
</evidence>
<evidence type="ECO:0000259" key="11">
    <source>
        <dbReference type="PROSITE" id="PS50157"/>
    </source>
</evidence>
<keyword evidence="2" id="KW-0479">Metal-binding</keyword>
<evidence type="ECO:0000256" key="7">
    <source>
        <dbReference type="ARBA" id="ARBA00023163"/>
    </source>
</evidence>
<feature type="region of interest" description="Disordered" evidence="10">
    <location>
        <begin position="75"/>
        <end position="123"/>
    </location>
</feature>
<evidence type="ECO:0000256" key="3">
    <source>
        <dbReference type="ARBA" id="ARBA00022737"/>
    </source>
</evidence>
<feature type="compositionally biased region" description="Low complexity" evidence="10">
    <location>
        <begin position="40"/>
        <end position="60"/>
    </location>
</feature>
<feature type="domain" description="C2H2-type" evidence="11">
    <location>
        <begin position="146"/>
        <end position="173"/>
    </location>
</feature>
<dbReference type="InterPro" id="IPR036236">
    <property type="entry name" value="Znf_C2H2_sf"/>
</dbReference>
<keyword evidence="3" id="KW-0677">Repeat</keyword>
<feature type="compositionally biased region" description="Basic and acidic residues" evidence="10">
    <location>
        <begin position="79"/>
        <end position="89"/>
    </location>
</feature>
<dbReference type="PROSITE" id="PS50157">
    <property type="entry name" value="ZINC_FINGER_C2H2_2"/>
    <property type="match status" value="2"/>
</dbReference>
<dbReference type="PANTHER" id="PTHR26374">
    <property type="entry name" value="ZINC FINGER PROTEIN ZAT5"/>
    <property type="match status" value="1"/>
</dbReference>
<evidence type="ECO:0000256" key="2">
    <source>
        <dbReference type="ARBA" id="ARBA00022723"/>
    </source>
</evidence>
<keyword evidence="5" id="KW-0862">Zinc</keyword>
<keyword evidence="4 9" id="KW-0863">Zinc-finger</keyword>
<keyword evidence="6" id="KW-0805">Transcription regulation</keyword>
<dbReference type="SUPFAM" id="SSF57667">
    <property type="entry name" value="beta-beta-alpha zinc fingers"/>
    <property type="match status" value="2"/>
</dbReference>
<proteinExistence type="predicted"/>
<evidence type="ECO:0000256" key="8">
    <source>
        <dbReference type="ARBA" id="ARBA00023242"/>
    </source>
</evidence>
<feature type="region of interest" description="Disordered" evidence="10">
    <location>
        <begin position="37"/>
        <end position="60"/>
    </location>
</feature>
<evidence type="ECO:0000256" key="9">
    <source>
        <dbReference type="PROSITE-ProRule" id="PRU00042"/>
    </source>
</evidence>
<evidence type="ECO:0000256" key="1">
    <source>
        <dbReference type="ARBA" id="ARBA00004123"/>
    </source>
</evidence>
<sequence>MDKGHGLGTEENLVIMAKGKRTKRLRLLSHNCGVSGATYTHSSAISEDSSSTTTYESTEQQDQDMANCLILLARGGSDSNHHDRQKHDDHDDDDDGNNNKMKKGDYDDDDGNNNKIEKDGKSTTSTVKFAEMSTSTNTNKGGVYIYECKTCNRTFPSFQALGGHRASHKRPKLMVIEDKKPSQLQLQPQPHVIMDYDHFQEAGQPHIKPDLSITIQLENHAHKAFHVNKTKIHECSICGSEFTSGQALGGHMRRHRATNNTTQVVAAPVPALQVEVQHRKNLLEFDLNLPAPEEDLPETKFVLSASPALVGCHY</sequence>
<reference evidence="12 13" key="1">
    <citation type="submission" date="2024-03" db="EMBL/GenBank/DDBJ databases">
        <authorList>
            <person name="Martinez-Hernandez J."/>
        </authorList>
    </citation>
    <scope>NUCLEOTIDE SEQUENCE [LARGE SCALE GENOMIC DNA]</scope>
</reference>
<dbReference type="InterPro" id="IPR013087">
    <property type="entry name" value="Znf_C2H2_type"/>
</dbReference>
<dbReference type="Proteomes" id="UP001497480">
    <property type="component" value="Unassembled WGS sequence"/>
</dbReference>
<dbReference type="AlphaFoldDB" id="A0AAV1YJA7"/>
<feature type="domain" description="C2H2-type" evidence="11">
    <location>
        <begin position="233"/>
        <end position="260"/>
    </location>
</feature>
<evidence type="ECO:0000256" key="4">
    <source>
        <dbReference type="ARBA" id="ARBA00022771"/>
    </source>
</evidence>
<evidence type="ECO:0000313" key="12">
    <source>
        <dbReference type="EMBL" id="CAL0334010.1"/>
    </source>
</evidence>
<keyword evidence="8" id="KW-0539">Nucleus</keyword>
<dbReference type="Pfam" id="PF13912">
    <property type="entry name" value="zf-C2H2_6"/>
    <property type="match status" value="2"/>
</dbReference>
<evidence type="ECO:0000256" key="6">
    <source>
        <dbReference type="ARBA" id="ARBA00023015"/>
    </source>
</evidence>
<comment type="caution">
    <text evidence="12">The sequence shown here is derived from an EMBL/GenBank/DDBJ whole genome shotgun (WGS) entry which is preliminary data.</text>
</comment>
<dbReference type="EMBL" id="CAXHTB010000025">
    <property type="protein sequence ID" value="CAL0334010.1"/>
    <property type="molecule type" value="Genomic_DNA"/>
</dbReference>